<name>A0A382GXF1_9ZZZZ</name>
<dbReference type="EMBL" id="UINC01057570">
    <property type="protein sequence ID" value="SVB78871.1"/>
    <property type="molecule type" value="Genomic_DNA"/>
</dbReference>
<feature type="non-terminal residue" evidence="1">
    <location>
        <position position="1"/>
    </location>
</feature>
<gene>
    <name evidence="1" type="ORF">METZ01_LOCUS231725</name>
</gene>
<protein>
    <submittedName>
        <fullName evidence="1">Uncharacterized protein</fullName>
    </submittedName>
</protein>
<dbReference type="AlphaFoldDB" id="A0A382GXF1"/>
<organism evidence="1">
    <name type="scientific">marine metagenome</name>
    <dbReference type="NCBI Taxonomy" id="408172"/>
    <lineage>
        <taxon>unclassified sequences</taxon>
        <taxon>metagenomes</taxon>
        <taxon>ecological metagenomes</taxon>
    </lineage>
</organism>
<proteinExistence type="predicted"/>
<sequence>YKAMGISPKLAYEVEKRPFYVTRDGLGQPIESLYG</sequence>
<evidence type="ECO:0000313" key="1">
    <source>
        <dbReference type="EMBL" id="SVB78871.1"/>
    </source>
</evidence>
<accession>A0A382GXF1</accession>
<reference evidence="1" key="1">
    <citation type="submission" date="2018-05" db="EMBL/GenBank/DDBJ databases">
        <authorList>
            <person name="Lanie J.A."/>
            <person name="Ng W.-L."/>
            <person name="Kazmierczak K.M."/>
            <person name="Andrzejewski T.M."/>
            <person name="Davidsen T.M."/>
            <person name="Wayne K.J."/>
            <person name="Tettelin H."/>
            <person name="Glass J.I."/>
            <person name="Rusch D."/>
            <person name="Podicherti R."/>
            <person name="Tsui H.-C.T."/>
            <person name="Winkler M.E."/>
        </authorList>
    </citation>
    <scope>NUCLEOTIDE SEQUENCE</scope>
</reference>